<keyword evidence="2" id="KW-1185">Reference proteome</keyword>
<reference evidence="1" key="1">
    <citation type="submission" date="2023-06" db="EMBL/GenBank/DDBJ databases">
        <title>Draft genome of Marssonina rosae.</title>
        <authorList>
            <person name="Cheng Q."/>
        </authorList>
    </citation>
    <scope>NUCLEOTIDE SEQUENCE</scope>
    <source>
        <strain evidence="1">R4</strain>
    </source>
</reference>
<dbReference type="Proteomes" id="UP001285354">
    <property type="component" value="Unassembled WGS sequence"/>
</dbReference>
<protein>
    <submittedName>
        <fullName evidence="1">Uncharacterized protein</fullName>
    </submittedName>
</protein>
<gene>
    <name evidence="1" type="ORF">QTJ16_002312</name>
</gene>
<accession>A0AAD9T1K4</accession>
<dbReference type="AlphaFoldDB" id="A0AAD9T1K4"/>
<name>A0AAD9T1K4_9HELO</name>
<proteinExistence type="predicted"/>
<organism evidence="1 2">
    <name type="scientific">Diplocarpon rosae</name>
    <dbReference type="NCBI Taxonomy" id="946125"/>
    <lineage>
        <taxon>Eukaryota</taxon>
        <taxon>Fungi</taxon>
        <taxon>Dikarya</taxon>
        <taxon>Ascomycota</taxon>
        <taxon>Pezizomycotina</taxon>
        <taxon>Leotiomycetes</taxon>
        <taxon>Helotiales</taxon>
        <taxon>Drepanopezizaceae</taxon>
        <taxon>Diplocarpon</taxon>
    </lineage>
</organism>
<sequence>MAALQRILIRTHHMTSRKKILTITKAAKRFSCAVLLKTGGPPGVMLAEGEGEGAGEWLEVVRKLRYKDYHLLKREQVATRGMAIDPGSVVELTSMKDLGAFLEGRKDVHAWWRLHMGYAKGDDAPP</sequence>
<evidence type="ECO:0000313" key="1">
    <source>
        <dbReference type="EMBL" id="KAK2627666.1"/>
    </source>
</evidence>
<comment type="caution">
    <text evidence="1">The sequence shown here is derived from an EMBL/GenBank/DDBJ whole genome shotgun (WGS) entry which is preliminary data.</text>
</comment>
<dbReference type="EMBL" id="JAUBYV010000003">
    <property type="protein sequence ID" value="KAK2627666.1"/>
    <property type="molecule type" value="Genomic_DNA"/>
</dbReference>
<evidence type="ECO:0000313" key="2">
    <source>
        <dbReference type="Proteomes" id="UP001285354"/>
    </source>
</evidence>